<evidence type="ECO:0000313" key="8">
    <source>
        <dbReference type="Proteomes" id="UP000826234"/>
    </source>
</evidence>
<evidence type="ECO:0000256" key="3">
    <source>
        <dbReference type="ARBA" id="ARBA00023274"/>
    </source>
</evidence>
<dbReference type="InterPro" id="IPR001266">
    <property type="entry name" value="Ribosomal_eS19"/>
</dbReference>
<evidence type="ECO:0000256" key="4">
    <source>
        <dbReference type="ARBA" id="ARBA00035143"/>
    </source>
</evidence>
<evidence type="ECO:0000256" key="5">
    <source>
        <dbReference type="ARBA" id="ARBA00035466"/>
    </source>
</evidence>
<gene>
    <name evidence="7" type="ORF">JD844_006154</name>
</gene>
<feature type="compositionally biased region" description="Low complexity" evidence="6">
    <location>
        <begin position="551"/>
        <end position="564"/>
    </location>
</feature>
<dbReference type="InterPro" id="IPR018277">
    <property type="entry name" value="Ribosomal_eS19_CS"/>
</dbReference>
<name>A0ABQ7TQC7_PHRPL</name>
<feature type="region of interest" description="Disordered" evidence="6">
    <location>
        <begin position="1"/>
        <end position="93"/>
    </location>
</feature>
<dbReference type="PANTHER" id="PTHR11710">
    <property type="entry name" value="40S RIBOSOMAL PROTEIN S19"/>
    <property type="match status" value="1"/>
</dbReference>
<protein>
    <recommendedName>
        <fullName evidence="4">Small ribosomal subunit protein eS19</fullName>
    </recommendedName>
    <alternativeName>
        <fullName evidence="5">40S ribosomal protein S19</fullName>
    </alternativeName>
</protein>
<evidence type="ECO:0000256" key="1">
    <source>
        <dbReference type="ARBA" id="ARBA00010014"/>
    </source>
</evidence>
<dbReference type="SMART" id="SM01413">
    <property type="entry name" value="Ribosomal_S19e"/>
    <property type="match status" value="1"/>
</dbReference>
<comment type="caution">
    <text evidence="7">The sequence shown here is derived from an EMBL/GenBank/DDBJ whole genome shotgun (WGS) entry which is preliminary data.</text>
</comment>
<dbReference type="Pfam" id="PF01090">
    <property type="entry name" value="Ribosomal_S19e"/>
    <property type="match status" value="1"/>
</dbReference>
<evidence type="ECO:0000313" key="7">
    <source>
        <dbReference type="EMBL" id="KAH0631697.1"/>
    </source>
</evidence>
<evidence type="ECO:0000256" key="2">
    <source>
        <dbReference type="ARBA" id="ARBA00022980"/>
    </source>
</evidence>
<dbReference type="InterPro" id="IPR036388">
    <property type="entry name" value="WH-like_DNA-bd_sf"/>
</dbReference>
<feature type="region of interest" description="Disordered" evidence="6">
    <location>
        <begin position="535"/>
        <end position="618"/>
    </location>
</feature>
<dbReference type="Gene3D" id="1.10.10.10">
    <property type="entry name" value="Winged helix-like DNA-binding domain superfamily/Winged helix DNA-binding domain"/>
    <property type="match status" value="1"/>
</dbReference>
<feature type="compositionally biased region" description="Basic and acidic residues" evidence="6">
    <location>
        <begin position="208"/>
        <end position="218"/>
    </location>
</feature>
<feature type="region of interest" description="Disordered" evidence="6">
    <location>
        <begin position="208"/>
        <end position="329"/>
    </location>
</feature>
<dbReference type="SUPFAM" id="SSF46785">
    <property type="entry name" value="Winged helix' DNA-binding domain"/>
    <property type="match status" value="1"/>
</dbReference>
<dbReference type="Proteomes" id="UP000826234">
    <property type="component" value="Unassembled WGS sequence"/>
</dbReference>
<organism evidence="7 8">
    <name type="scientific">Phrynosoma platyrhinos</name>
    <name type="common">Desert horned lizard</name>
    <dbReference type="NCBI Taxonomy" id="52577"/>
    <lineage>
        <taxon>Eukaryota</taxon>
        <taxon>Metazoa</taxon>
        <taxon>Chordata</taxon>
        <taxon>Craniata</taxon>
        <taxon>Vertebrata</taxon>
        <taxon>Euteleostomi</taxon>
        <taxon>Lepidosauria</taxon>
        <taxon>Squamata</taxon>
        <taxon>Bifurcata</taxon>
        <taxon>Unidentata</taxon>
        <taxon>Episquamata</taxon>
        <taxon>Toxicofera</taxon>
        <taxon>Iguania</taxon>
        <taxon>Phrynosomatidae</taxon>
        <taxon>Phrynosomatinae</taxon>
        <taxon>Phrynosoma</taxon>
    </lineage>
</organism>
<evidence type="ECO:0000256" key="6">
    <source>
        <dbReference type="SAM" id="MobiDB-lite"/>
    </source>
</evidence>
<dbReference type="PANTHER" id="PTHR11710:SF0">
    <property type="entry name" value="40S RIBOSOMAL PROTEIN S19"/>
    <property type="match status" value="1"/>
</dbReference>
<keyword evidence="3" id="KW-0687">Ribonucleoprotein</keyword>
<dbReference type="InterPro" id="IPR036390">
    <property type="entry name" value="WH_DNA-bd_sf"/>
</dbReference>
<dbReference type="EMBL" id="JAIPUX010000035">
    <property type="protein sequence ID" value="KAH0631697.1"/>
    <property type="molecule type" value="Genomic_DNA"/>
</dbReference>
<accession>A0ABQ7TQC7</accession>
<sequence>MPPWIKDHSRLMVTSSQLGTWRGRQASGQKTQAAPQRHPRQAGKQVGKRVSVAPPPQPPPTQLMFFSAPRRRGLGDQEAEKRQTVGTDWAQEEAEKTGPLRFCKKKKERKKRGEEKGTPLREFCDRWIEQPFRQQYSLPHAAQRTWLLLSLAAEGNGLLLFLGKSIQRTPTAGPACISHSDPLGTSGTLQARSFTCSCFYKEVMEIGRPGKEDGRKGTGQEPQLPSEKKLPGPHKTPSLGSLSATRHPPQAPEADASSVPQAPDQAQELWNKWPWPGNPPSCPEHLAQPSSLPEDAGQTRASASETGLASVPSLGDLGGRASADTSRQKPQDSFLFFAASTARHLYLRGGAGVGSMTKIYGGRQRNGVMPSHFSRGSKSVARRVLQALEGLKMVEKDQDGGRKLTPQGQRDLDRIAGQVMALHKDRLENSADAHVPTQTDPYTRALAPDDPTVGVGETLGSRPGLGLAWAVPFLRPFLAGMGRGPREVCPLPLVLHNRCLQKNSSGLLGFQTRAPESHQGGLVGCPSLRTISVAHLPQRQPEAAQRERNGSEQMMSSQKQQDSQPPAEHEAWLGASGSISHRRRQDKRQGAVRRISVDAWSNRQRRQPAGVCEGPCSLPEKVSSLAKSGELGHGLYRRCFAGTEKERRRPA</sequence>
<feature type="compositionally biased region" description="Basic and acidic residues" evidence="6">
    <location>
        <begin position="73"/>
        <end position="83"/>
    </location>
</feature>
<reference evidence="7 8" key="1">
    <citation type="journal article" date="2022" name="Gigascience">
        <title>A chromosome-level genome assembly and annotation of the desert horned lizard, Phrynosoma platyrhinos, provides insight into chromosomal rearrangements among reptiles.</title>
        <authorList>
            <person name="Koochekian N."/>
            <person name="Ascanio A."/>
            <person name="Farleigh K."/>
            <person name="Card D.C."/>
            <person name="Schield D.R."/>
            <person name="Castoe T.A."/>
            <person name="Jezkova T."/>
        </authorList>
    </citation>
    <scope>NUCLEOTIDE SEQUENCE [LARGE SCALE GENOMIC DNA]</scope>
    <source>
        <strain evidence="7">NK-2021</strain>
    </source>
</reference>
<dbReference type="PROSITE" id="PS00628">
    <property type="entry name" value="RIBOSOMAL_S19E"/>
    <property type="match status" value="1"/>
</dbReference>
<keyword evidence="8" id="KW-1185">Reference proteome</keyword>
<keyword evidence="2" id="KW-0689">Ribosomal protein</keyword>
<feature type="compositionally biased region" description="Basic and acidic residues" evidence="6">
    <location>
        <begin position="1"/>
        <end position="10"/>
    </location>
</feature>
<proteinExistence type="inferred from homology"/>
<comment type="similarity">
    <text evidence="1">Belongs to the eukaryotic ribosomal protein eS19 family.</text>
</comment>